<name>A0A7W9Q6R9_9ACTN</name>
<evidence type="ECO:0000256" key="11">
    <source>
        <dbReference type="ARBA" id="ARBA00022833"/>
    </source>
</evidence>
<dbReference type="Proteomes" id="UP000588098">
    <property type="component" value="Unassembled WGS sequence"/>
</dbReference>
<keyword evidence="13 15" id="KW-0234">DNA repair</keyword>
<keyword evidence="10 15" id="KW-0227">DNA damage</keyword>
<evidence type="ECO:0000256" key="1">
    <source>
        <dbReference type="ARBA" id="ARBA00001286"/>
    </source>
</evidence>
<evidence type="ECO:0000256" key="3">
    <source>
        <dbReference type="ARBA" id="ARBA00003317"/>
    </source>
</evidence>
<comment type="miscellaneous">
    <text evidence="15">This enzyme catalyzes only one turnover and therefore is not strictly catalytic. According to one definition, an enzyme is a biocatalyst that acts repeatedly and over many reaction cycles.</text>
</comment>
<dbReference type="NCBIfam" id="TIGR00589">
    <property type="entry name" value="ogt"/>
    <property type="match status" value="1"/>
</dbReference>
<organism evidence="19 20">
    <name type="scientific">Streptomyces zagrosensis</name>
    <dbReference type="NCBI Taxonomy" id="1042984"/>
    <lineage>
        <taxon>Bacteria</taxon>
        <taxon>Bacillati</taxon>
        <taxon>Actinomycetota</taxon>
        <taxon>Actinomycetes</taxon>
        <taxon>Kitasatosporales</taxon>
        <taxon>Streptomycetaceae</taxon>
        <taxon>Streptomyces</taxon>
    </lineage>
</organism>
<dbReference type="InterPro" id="IPR036217">
    <property type="entry name" value="MethylDNA_cys_MeTrfase_DNAb"/>
</dbReference>
<evidence type="ECO:0000313" key="20">
    <source>
        <dbReference type="Proteomes" id="UP000588098"/>
    </source>
</evidence>
<dbReference type="InterPro" id="IPR036631">
    <property type="entry name" value="MGMT_N_sf"/>
</dbReference>
<evidence type="ECO:0000256" key="13">
    <source>
        <dbReference type="ARBA" id="ARBA00023204"/>
    </source>
</evidence>
<evidence type="ECO:0000256" key="7">
    <source>
        <dbReference type="ARBA" id="ARBA00022603"/>
    </source>
</evidence>
<comment type="caution">
    <text evidence="19">The sequence shown here is derived from an EMBL/GenBank/DDBJ whole genome shotgun (WGS) entry which is preliminary data.</text>
</comment>
<accession>A0A7W9Q6R9</accession>
<keyword evidence="5 15" id="KW-0963">Cytoplasm</keyword>
<feature type="region of interest" description="Disordered" evidence="16">
    <location>
        <begin position="1"/>
        <end position="41"/>
    </location>
</feature>
<dbReference type="EMBL" id="JACHJL010000001">
    <property type="protein sequence ID" value="MBB5933592.1"/>
    <property type="molecule type" value="Genomic_DNA"/>
</dbReference>
<evidence type="ECO:0000256" key="8">
    <source>
        <dbReference type="ARBA" id="ARBA00022679"/>
    </source>
</evidence>
<dbReference type="SUPFAM" id="SSF46767">
    <property type="entry name" value="Methylated DNA-protein cysteine methyltransferase, C-terminal domain"/>
    <property type="match status" value="1"/>
</dbReference>
<evidence type="ECO:0000259" key="17">
    <source>
        <dbReference type="Pfam" id="PF01035"/>
    </source>
</evidence>
<evidence type="ECO:0000259" key="18">
    <source>
        <dbReference type="Pfam" id="PF02870"/>
    </source>
</evidence>
<feature type="active site" description="Nucleophile; methyl group acceptor" evidence="15">
    <location>
        <position position="187"/>
    </location>
</feature>
<dbReference type="GO" id="GO:0032259">
    <property type="term" value="P:methylation"/>
    <property type="evidence" value="ECO:0007669"/>
    <property type="project" value="UniProtKB-KW"/>
</dbReference>
<dbReference type="Gene3D" id="3.30.160.70">
    <property type="entry name" value="Methylated DNA-protein cysteine methyltransferase domain"/>
    <property type="match status" value="1"/>
</dbReference>
<comment type="function">
    <text evidence="3 15">Involved in the cellular defense against the biological effects of O6-methylguanine (O6-MeG) and O4-methylthymine (O4-MeT) in DNA. Repairs the methylated nucleobase in DNA by stoichiometrically transferring the methyl group to a cysteine residue in the enzyme. This is a suicide reaction: the enzyme is irreversibly inactivated.</text>
</comment>
<evidence type="ECO:0000256" key="10">
    <source>
        <dbReference type="ARBA" id="ARBA00022763"/>
    </source>
</evidence>
<feature type="compositionally biased region" description="Basic and acidic residues" evidence="16">
    <location>
        <begin position="17"/>
        <end position="40"/>
    </location>
</feature>
<comment type="catalytic activity">
    <reaction evidence="1 15">
        <text>a 4-O-methyl-thymidine in DNA + L-cysteinyl-[protein] = a thymidine in DNA + S-methyl-L-cysteinyl-[protein]</text>
        <dbReference type="Rhea" id="RHEA:53428"/>
        <dbReference type="Rhea" id="RHEA-COMP:10131"/>
        <dbReference type="Rhea" id="RHEA-COMP:10132"/>
        <dbReference type="Rhea" id="RHEA-COMP:13555"/>
        <dbReference type="Rhea" id="RHEA-COMP:13556"/>
        <dbReference type="ChEBI" id="CHEBI:29950"/>
        <dbReference type="ChEBI" id="CHEBI:82612"/>
        <dbReference type="ChEBI" id="CHEBI:137386"/>
        <dbReference type="ChEBI" id="CHEBI:137387"/>
        <dbReference type="EC" id="2.1.1.63"/>
    </reaction>
</comment>
<comment type="catalytic activity">
    <reaction evidence="14 15">
        <text>a 6-O-methyl-2'-deoxyguanosine in DNA + L-cysteinyl-[protein] = S-methyl-L-cysteinyl-[protein] + a 2'-deoxyguanosine in DNA</text>
        <dbReference type="Rhea" id="RHEA:24000"/>
        <dbReference type="Rhea" id="RHEA-COMP:10131"/>
        <dbReference type="Rhea" id="RHEA-COMP:10132"/>
        <dbReference type="Rhea" id="RHEA-COMP:11367"/>
        <dbReference type="Rhea" id="RHEA-COMP:11368"/>
        <dbReference type="ChEBI" id="CHEBI:29950"/>
        <dbReference type="ChEBI" id="CHEBI:82612"/>
        <dbReference type="ChEBI" id="CHEBI:85445"/>
        <dbReference type="ChEBI" id="CHEBI:85448"/>
        <dbReference type="EC" id="2.1.1.63"/>
    </reaction>
</comment>
<dbReference type="InterPro" id="IPR036388">
    <property type="entry name" value="WH-like_DNA-bd_sf"/>
</dbReference>
<dbReference type="InterPro" id="IPR008332">
    <property type="entry name" value="MethylG_MeTrfase_N"/>
</dbReference>
<dbReference type="InterPro" id="IPR023546">
    <property type="entry name" value="MGMT"/>
</dbReference>
<dbReference type="FunFam" id="1.10.10.10:FF:000214">
    <property type="entry name" value="Methylated-DNA--protein-cysteine methyltransferase"/>
    <property type="match status" value="1"/>
</dbReference>
<keyword evidence="6" id="KW-0597">Phosphoprotein</keyword>
<keyword evidence="20" id="KW-1185">Reference proteome</keyword>
<keyword evidence="8 15" id="KW-0808">Transferase</keyword>
<comment type="cofactor">
    <cofactor evidence="2">
        <name>Zn(2+)</name>
        <dbReference type="ChEBI" id="CHEBI:29105"/>
    </cofactor>
</comment>
<keyword evidence="12" id="KW-0238">DNA-binding</keyword>
<dbReference type="CDD" id="cd06445">
    <property type="entry name" value="ATase"/>
    <property type="match status" value="1"/>
</dbReference>
<gene>
    <name evidence="19" type="ORF">FHS42_000610</name>
</gene>
<comment type="similarity">
    <text evidence="4 15">Belongs to the MGMT family.</text>
</comment>
<dbReference type="InterPro" id="IPR001497">
    <property type="entry name" value="MethylDNA_cys_MeTrfase_AS"/>
</dbReference>
<evidence type="ECO:0000256" key="2">
    <source>
        <dbReference type="ARBA" id="ARBA00001947"/>
    </source>
</evidence>
<dbReference type="GO" id="GO:0003908">
    <property type="term" value="F:methylated-DNA-[protein]-cysteine S-methyltransferase activity"/>
    <property type="evidence" value="ECO:0007669"/>
    <property type="project" value="UniProtKB-UniRule"/>
</dbReference>
<dbReference type="EC" id="2.1.1.63" evidence="15"/>
<dbReference type="GO" id="GO:0046872">
    <property type="term" value="F:metal ion binding"/>
    <property type="evidence" value="ECO:0007669"/>
    <property type="project" value="UniProtKB-KW"/>
</dbReference>
<evidence type="ECO:0000313" key="19">
    <source>
        <dbReference type="EMBL" id="MBB5933592.1"/>
    </source>
</evidence>
<evidence type="ECO:0000256" key="5">
    <source>
        <dbReference type="ARBA" id="ARBA00022490"/>
    </source>
</evidence>
<dbReference type="Pfam" id="PF01035">
    <property type="entry name" value="DNA_binding_1"/>
    <property type="match status" value="1"/>
</dbReference>
<dbReference type="GO" id="GO:0006307">
    <property type="term" value="P:DNA alkylation repair"/>
    <property type="evidence" value="ECO:0007669"/>
    <property type="project" value="UniProtKB-UniRule"/>
</dbReference>
<keyword evidence="11" id="KW-0862">Zinc</keyword>
<evidence type="ECO:0000256" key="9">
    <source>
        <dbReference type="ARBA" id="ARBA00022723"/>
    </source>
</evidence>
<dbReference type="PANTHER" id="PTHR46460">
    <property type="entry name" value="METHYLATED-DNA--PROTEIN-CYSTEINE METHYLTRANSFERASE"/>
    <property type="match status" value="1"/>
</dbReference>
<proteinExistence type="inferred from homology"/>
<dbReference type="Pfam" id="PF02870">
    <property type="entry name" value="Methyltransf_1N"/>
    <property type="match status" value="1"/>
</dbReference>
<dbReference type="PANTHER" id="PTHR46460:SF1">
    <property type="entry name" value="METHYLATED-DNA--PROTEIN-CYSTEINE METHYLTRANSFERASE"/>
    <property type="match status" value="1"/>
</dbReference>
<feature type="domain" description="Methylated-DNA-[protein]-cysteine S-methyltransferase DNA binding" evidence="17">
    <location>
        <begin position="136"/>
        <end position="216"/>
    </location>
</feature>
<comment type="subcellular location">
    <subcellularLocation>
        <location evidence="15">Cytoplasm</location>
    </subcellularLocation>
</comment>
<dbReference type="InterPro" id="IPR014048">
    <property type="entry name" value="MethylDNA_cys_MeTrfase_DNA-bd"/>
</dbReference>
<dbReference type="GO" id="GO:0005737">
    <property type="term" value="C:cytoplasm"/>
    <property type="evidence" value="ECO:0007669"/>
    <property type="project" value="UniProtKB-SubCell"/>
</dbReference>
<dbReference type="Gene3D" id="1.10.10.10">
    <property type="entry name" value="Winged helix-like DNA-binding domain superfamily/Winged helix DNA-binding domain"/>
    <property type="match status" value="1"/>
</dbReference>
<sequence length="222" mass="23698">MNISEQVDQGAYAGEQRPTREQSSAHERGQRRGSAHRERPAVQLASRSWAWQVTDSTIGPLLLVATDQGLVQVVFHADEKRVANSLDGLGRRLGAAGSPSCDHPVIAEAVRQLDAYFAGELRDFTLPLDWCLTSGFNRQVLRELVAHVSYGAVVGYQDLAIRVGEPGAARAVGVAMGANPLPVVVPCHRVVESDGGIGGFGGGLETKRSLLALEGVLPQPLF</sequence>
<dbReference type="AlphaFoldDB" id="A0A7W9Q6R9"/>
<protein>
    <recommendedName>
        <fullName evidence="15">Methylated-DNA--protein-cysteine methyltransferase</fullName>
        <ecNumber evidence="15">2.1.1.63</ecNumber>
    </recommendedName>
    <alternativeName>
        <fullName evidence="15">6-O-methylguanine-DNA methyltransferase</fullName>
        <shortName evidence="15">MGMT</shortName>
    </alternativeName>
    <alternativeName>
        <fullName evidence="15">O-6-methylguanine-DNA-alkyltransferase</fullName>
    </alternativeName>
</protein>
<reference evidence="19 20" key="1">
    <citation type="submission" date="2020-08" db="EMBL/GenBank/DDBJ databases">
        <title>Genomic Encyclopedia of Type Strains, Phase III (KMG-III): the genomes of soil and plant-associated and newly described type strains.</title>
        <authorList>
            <person name="Whitman W."/>
        </authorList>
    </citation>
    <scope>NUCLEOTIDE SEQUENCE [LARGE SCALE GENOMIC DNA]</scope>
    <source>
        <strain evidence="19 20">CECT 8305</strain>
    </source>
</reference>
<evidence type="ECO:0000256" key="6">
    <source>
        <dbReference type="ARBA" id="ARBA00022553"/>
    </source>
</evidence>
<evidence type="ECO:0000256" key="14">
    <source>
        <dbReference type="ARBA" id="ARBA00049348"/>
    </source>
</evidence>
<dbReference type="SUPFAM" id="SSF53155">
    <property type="entry name" value="Methylated DNA-protein cysteine methyltransferase domain"/>
    <property type="match status" value="1"/>
</dbReference>
<evidence type="ECO:0000256" key="12">
    <source>
        <dbReference type="ARBA" id="ARBA00023125"/>
    </source>
</evidence>
<evidence type="ECO:0000256" key="16">
    <source>
        <dbReference type="SAM" id="MobiDB-lite"/>
    </source>
</evidence>
<keyword evidence="7 15" id="KW-0489">Methyltransferase</keyword>
<dbReference type="HAMAP" id="MF_00772">
    <property type="entry name" value="OGT"/>
    <property type="match status" value="1"/>
</dbReference>
<dbReference type="PROSITE" id="PS00374">
    <property type="entry name" value="MGMT"/>
    <property type="match status" value="1"/>
</dbReference>
<keyword evidence="9" id="KW-0479">Metal-binding</keyword>
<dbReference type="GO" id="GO:0003677">
    <property type="term" value="F:DNA binding"/>
    <property type="evidence" value="ECO:0007669"/>
    <property type="project" value="UniProtKB-KW"/>
</dbReference>
<evidence type="ECO:0000256" key="15">
    <source>
        <dbReference type="HAMAP-Rule" id="MF_00772"/>
    </source>
</evidence>
<feature type="domain" description="Methylguanine DNA methyltransferase ribonuclease-like" evidence="18">
    <location>
        <begin position="51"/>
        <end position="129"/>
    </location>
</feature>
<evidence type="ECO:0000256" key="4">
    <source>
        <dbReference type="ARBA" id="ARBA00008711"/>
    </source>
</evidence>